<protein>
    <submittedName>
        <fullName evidence="3">AB hydrolase superfamily protein YvaM</fullName>
        <ecNumber evidence="3">3.-.-.-</ecNumber>
    </submittedName>
</protein>
<dbReference type="Gene3D" id="3.40.50.1820">
    <property type="entry name" value="alpha/beta hydrolase"/>
    <property type="match status" value="1"/>
</dbReference>
<dbReference type="GO" id="GO:0016020">
    <property type="term" value="C:membrane"/>
    <property type="evidence" value="ECO:0007669"/>
    <property type="project" value="TreeGrafter"/>
</dbReference>
<dbReference type="SUPFAM" id="SSF53474">
    <property type="entry name" value="alpha/beta-Hydrolases"/>
    <property type="match status" value="1"/>
</dbReference>
<evidence type="ECO:0000313" key="4">
    <source>
        <dbReference type="Proteomes" id="UP000196573"/>
    </source>
</evidence>
<dbReference type="EMBL" id="FWPT01000002">
    <property type="protein sequence ID" value="SMA40664.1"/>
    <property type="molecule type" value="Genomic_DNA"/>
</dbReference>
<keyword evidence="4" id="KW-1185">Reference proteome</keyword>
<organism evidence="3 4">
    <name type="scientific">Parendozoicomonas haliclonae</name>
    <dbReference type="NCBI Taxonomy" id="1960125"/>
    <lineage>
        <taxon>Bacteria</taxon>
        <taxon>Pseudomonadati</taxon>
        <taxon>Pseudomonadota</taxon>
        <taxon>Gammaproteobacteria</taxon>
        <taxon>Oceanospirillales</taxon>
        <taxon>Endozoicomonadaceae</taxon>
        <taxon>Parendozoicomonas</taxon>
    </lineage>
</organism>
<dbReference type="PANTHER" id="PTHR43798">
    <property type="entry name" value="MONOACYLGLYCEROL LIPASE"/>
    <property type="match status" value="1"/>
</dbReference>
<dbReference type="PANTHER" id="PTHR43798:SF31">
    <property type="entry name" value="AB HYDROLASE SUPERFAMILY PROTEIN YCLE"/>
    <property type="match status" value="1"/>
</dbReference>
<dbReference type="OrthoDB" id="6707619at2"/>
<evidence type="ECO:0000259" key="2">
    <source>
        <dbReference type="Pfam" id="PF00561"/>
    </source>
</evidence>
<dbReference type="Pfam" id="PF00561">
    <property type="entry name" value="Abhydrolase_1"/>
    <property type="match status" value="1"/>
</dbReference>
<dbReference type="PRINTS" id="PR00111">
    <property type="entry name" value="ABHYDROLASE"/>
</dbReference>
<sequence length="435" mass="49157">MEYDLDFSARKLDDTPRALQVGQWTIEYQAYSRPENLHATPMIFLSGAFQNFRSFRYEVTTMLEHFPVILLDLPSQGNNLQLAPELDIKGLADLIPQFLDACDVEQAHMIGVSYGSLVASMFAIHYPERIGRLLLSGTTAKGRPALRLMLEESFHLCSEGSLEQFAHGAVSTMINGYHIDRTGMGGVHRKLLLRQVLRLADSERERFLQNTRRLLDFDGFEQFPACPTLVATGELDHFTMPHENAHFSLSCKQATFALIRDADHMSIFARREGTCALFLGFARGDSLKTGKDFTIYKRAEALALQPRISPRLVPIRSSACIIKTESGDGLQCRIEDINYFGARVTLSRKDNEPLPARKLQLHIEAINLALPIHTLEQNGNEVRCQFIHMDLSKAEVFRNYLLDDSYFIPQSPMPELALEDTLVEQQLIEKQAVAL</sequence>
<evidence type="ECO:0000256" key="1">
    <source>
        <dbReference type="ARBA" id="ARBA00022801"/>
    </source>
</evidence>
<dbReference type="RefSeq" id="WP_087107894.1">
    <property type="nucleotide sequence ID" value="NZ_CBCSCN010000001.1"/>
</dbReference>
<dbReference type="Proteomes" id="UP000196573">
    <property type="component" value="Unassembled WGS sequence"/>
</dbReference>
<gene>
    <name evidence="3" type="primary">yvaM</name>
    <name evidence="3" type="ORF">EHSB41UT_01220</name>
</gene>
<evidence type="ECO:0000313" key="3">
    <source>
        <dbReference type="EMBL" id="SMA40664.1"/>
    </source>
</evidence>
<dbReference type="GO" id="GO:0016787">
    <property type="term" value="F:hydrolase activity"/>
    <property type="evidence" value="ECO:0007669"/>
    <property type="project" value="UniProtKB-KW"/>
</dbReference>
<name>A0A1X7AH98_9GAMM</name>
<dbReference type="InterPro" id="IPR050266">
    <property type="entry name" value="AB_hydrolase_sf"/>
</dbReference>
<accession>A0A1X7AH98</accession>
<dbReference type="EC" id="3.-.-.-" evidence="3"/>
<dbReference type="InterPro" id="IPR029058">
    <property type="entry name" value="AB_hydrolase_fold"/>
</dbReference>
<reference evidence="3 4" key="1">
    <citation type="submission" date="2017-03" db="EMBL/GenBank/DDBJ databases">
        <authorList>
            <person name="Afonso C.L."/>
            <person name="Miller P.J."/>
            <person name="Scott M.A."/>
            <person name="Spackman E."/>
            <person name="Goraichik I."/>
            <person name="Dimitrov K.M."/>
            <person name="Suarez D.L."/>
            <person name="Swayne D.E."/>
        </authorList>
    </citation>
    <scope>NUCLEOTIDE SEQUENCE [LARGE SCALE GENOMIC DNA]</scope>
    <source>
        <strain evidence="3">SB41UT1</strain>
    </source>
</reference>
<proteinExistence type="predicted"/>
<dbReference type="AlphaFoldDB" id="A0A1X7AH98"/>
<keyword evidence="1 3" id="KW-0378">Hydrolase</keyword>
<dbReference type="InterPro" id="IPR000073">
    <property type="entry name" value="AB_hydrolase_1"/>
</dbReference>
<feature type="domain" description="AB hydrolase-1" evidence="2">
    <location>
        <begin position="41"/>
        <end position="138"/>
    </location>
</feature>